<dbReference type="PANTHER" id="PTHR32432:SF4">
    <property type="entry name" value="CELL DIVISION PROTEIN FTSA"/>
    <property type="match status" value="1"/>
</dbReference>
<proteinExistence type="inferred from homology"/>
<dbReference type="Proteomes" id="UP000179106">
    <property type="component" value="Unassembled WGS sequence"/>
</dbReference>
<evidence type="ECO:0000256" key="5">
    <source>
        <dbReference type="HAMAP-Rule" id="MF_02033"/>
    </source>
</evidence>
<keyword evidence="2 5" id="KW-0132">Cell division</keyword>
<dbReference type="HAMAP" id="MF_02033">
    <property type="entry name" value="FtsA"/>
    <property type="match status" value="1"/>
</dbReference>
<evidence type="ECO:0000256" key="4">
    <source>
        <dbReference type="ARBA" id="ARBA00023306"/>
    </source>
</evidence>
<comment type="subcellular location">
    <subcellularLocation>
        <location evidence="5">Cell membrane</location>
        <topology evidence="5">Peripheral membrane protein</topology>
        <orientation evidence="5">Cytoplasmic side</orientation>
    </subcellularLocation>
    <text evidence="5">Localizes to the Z ring in an FtsZ-dependent manner. Targeted to the membrane through a conserved C-terminal amphipathic helix.</text>
</comment>
<dbReference type="EMBL" id="MHNW01000015">
    <property type="protein sequence ID" value="OGZ53583.1"/>
    <property type="molecule type" value="Genomic_DNA"/>
</dbReference>
<dbReference type="InterPro" id="IPR050696">
    <property type="entry name" value="FtsA/MreB"/>
</dbReference>
<comment type="function">
    <text evidence="5 6">Cell division protein that is involved in the assembly of the Z ring. May serve as a membrane anchor for the Z ring.</text>
</comment>
<dbReference type="Pfam" id="PF14450">
    <property type="entry name" value="FtsA"/>
    <property type="match status" value="1"/>
</dbReference>
<evidence type="ECO:0000313" key="8">
    <source>
        <dbReference type="EMBL" id="OGZ53583.1"/>
    </source>
</evidence>
<dbReference type="InterPro" id="IPR003494">
    <property type="entry name" value="SHS2_FtsA"/>
</dbReference>
<name>A0A1G2GTQ2_9BACT</name>
<dbReference type="AlphaFoldDB" id="A0A1G2GTQ2"/>
<dbReference type="InterPro" id="IPR043129">
    <property type="entry name" value="ATPase_NBD"/>
</dbReference>
<dbReference type="InterPro" id="IPR020823">
    <property type="entry name" value="Cell_div_FtsA"/>
</dbReference>
<evidence type="ECO:0000256" key="6">
    <source>
        <dbReference type="PIRNR" id="PIRNR003101"/>
    </source>
</evidence>
<dbReference type="STRING" id="1802126.A3B25_00575"/>
<dbReference type="CDD" id="cd24048">
    <property type="entry name" value="ASKHA_NBD_FtsA"/>
    <property type="match status" value="1"/>
</dbReference>
<dbReference type="GO" id="GO:0009898">
    <property type="term" value="C:cytoplasmic side of plasma membrane"/>
    <property type="evidence" value="ECO:0007669"/>
    <property type="project" value="UniProtKB-UniRule"/>
</dbReference>
<feature type="domain" description="SHS2" evidence="7">
    <location>
        <begin position="6"/>
        <end position="193"/>
    </location>
</feature>
<dbReference type="NCBIfam" id="TIGR01174">
    <property type="entry name" value="ftsA"/>
    <property type="match status" value="1"/>
</dbReference>
<dbReference type="GO" id="GO:0032153">
    <property type="term" value="C:cell division site"/>
    <property type="evidence" value="ECO:0007669"/>
    <property type="project" value="UniProtKB-UniRule"/>
</dbReference>
<keyword evidence="1 5" id="KW-1003">Cell membrane</keyword>
<accession>A0A1G2GTQ2</accession>
<protein>
    <recommendedName>
        <fullName evidence="5 6">Cell division protein FtsA</fullName>
    </recommendedName>
</protein>
<comment type="caution">
    <text evidence="8">The sequence shown here is derived from an EMBL/GenBank/DDBJ whole genome shotgun (WGS) entry which is preliminary data.</text>
</comment>
<sequence>MSSNFVTGLDVGTSSLKVALVENRDGKPMLKAVFKEPSVGLRKGVIADISEASQAINRILHEVKKISKAALKNVYVSIGTPHIKAQISKGIIAVSRADTEIYQDDVDKTIKASQAVHLSPNRTVIHNVTREFIVDGIGDIADPLGLSGNRLEVSSLVIDAFSPHVKSLMKAVEIAGGEVNGLVLSPLVASRSSLSKNQKNLGTALVDIGSGTTGVCVYEENKLIGVAKFPVGGANISNDIAIGLKIPVDAAENLKLHYGYAMAREVSTKEMIDLKKFFPDATGSVSRRFVSEIIESRLAEILDFVNNELRAMGKQSRLPGGVVLVGGGSKVAGLTDLVRQELKLSSQIGMTLCDEWDANAGNFAEFLEDPEFVTAFGLVLWGVDDKGWDKGLTLSNFKIKNIIKYFLP</sequence>
<evidence type="ECO:0000256" key="2">
    <source>
        <dbReference type="ARBA" id="ARBA00022618"/>
    </source>
</evidence>
<dbReference type="GO" id="GO:0043093">
    <property type="term" value="P:FtsZ-dependent cytokinesis"/>
    <property type="evidence" value="ECO:0007669"/>
    <property type="project" value="UniProtKB-UniRule"/>
</dbReference>
<dbReference type="PANTHER" id="PTHR32432">
    <property type="entry name" value="CELL DIVISION PROTEIN FTSA-RELATED"/>
    <property type="match status" value="1"/>
</dbReference>
<dbReference type="Gene3D" id="3.30.420.40">
    <property type="match status" value="2"/>
</dbReference>
<evidence type="ECO:0000259" key="7">
    <source>
        <dbReference type="SMART" id="SM00842"/>
    </source>
</evidence>
<organism evidence="8 9">
    <name type="scientific">Candidatus Ryanbacteria bacterium RIFCSPLOWO2_01_FULL_48_26</name>
    <dbReference type="NCBI Taxonomy" id="1802126"/>
    <lineage>
        <taxon>Bacteria</taxon>
        <taxon>Candidatus Ryaniibacteriota</taxon>
    </lineage>
</organism>
<evidence type="ECO:0000256" key="3">
    <source>
        <dbReference type="ARBA" id="ARBA00023136"/>
    </source>
</evidence>
<evidence type="ECO:0000313" key="9">
    <source>
        <dbReference type="Proteomes" id="UP000179106"/>
    </source>
</evidence>
<gene>
    <name evidence="5" type="primary">ftsA</name>
    <name evidence="8" type="ORF">A3B25_00575</name>
</gene>
<comment type="subunit">
    <text evidence="5">Self-interacts. Interacts with FtsZ.</text>
</comment>
<reference evidence="8 9" key="1">
    <citation type="journal article" date="2016" name="Nat. Commun.">
        <title>Thousands of microbial genomes shed light on interconnected biogeochemical processes in an aquifer system.</title>
        <authorList>
            <person name="Anantharaman K."/>
            <person name="Brown C.T."/>
            <person name="Hug L.A."/>
            <person name="Sharon I."/>
            <person name="Castelle C.J."/>
            <person name="Probst A.J."/>
            <person name="Thomas B.C."/>
            <person name="Singh A."/>
            <person name="Wilkins M.J."/>
            <person name="Karaoz U."/>
            <person name="Brodie E.L."/>
            <person name="Williams K.H."/>
            <person name="Hubbard S.S."/>
            <person name="Banfield J.F."/>
        </authorList>
    </citation>
    <scope>NUCLEOTIDE SEQUENCE [LARGE SCALE GENOMIC DNA]</scope>
</reference>
<comment type="similarity">
    <text evidence="5 6">Belongs to the FtsA/MreB family.</text>
</comment>
<dbReference type="PIRSF" id="PIRSF003101">
    <property type="entry name" value="FtsA"/>
    <property type="match status" value="1"/>
</dbReference>
<dbReference type="SUPFAM" id="SSF53067">
    <property type="entry name" value="Actin-like ATPase domain"/>
    <property type="match status" value="2"/>
</dbReference>
<dbReference type="Pfam" id="PF02491">
    <property type="entry name" value="SHS2_FTSA"/>
    <property type="match status" value="1"/>
</dbReference>
<keyword evidence="3 5" id="KW-0472">Membrane</keyword>
<evidence type="ECO:0000256" key="1">
    <source>
        <dbReference type="ARBA" id="ARBA00022475"/>
    </source>
</evidence>
<dbReference type="SMART" id="SM00842">
    <property type="entry name" value="FtsA"/>
    <property type="match status" value="1"/>
</dbReference>
<keyword evidence="4 5" id="KW-0131">Cell cycle</keyword>